<organism evidence="2 3">
    <name type="scientific">Ktedonobacter robiniae</name>
    <dbReference type="NCBI Taxonomy" id="2778365"/>
    <lineage>
        <taxon>Bacteria</taxon>
        <taxon>Bacillati</taxon>
        <taxon>Chloroflexota</taxon>
        <taxon>Ktedonobacteria</taxon>
        <taxon>Ktedonobacterales</taxon>
        <taxon>Ktedonobacteraceae</taxon>
        <taxon>Ktedonobacter</taxon>
    </lineage>
</organism>
<gene>
    <name evidence="2" type="ORF">KSB_44290</name>
</gene>
<dbReference type="SUPFAM" id="SSF53098">
    <property type="entry name" value="Ribonuclease H-like"/>
    <property type="match status" value="1"/>
</dbReference>
<dbReference type="InterPro" id="IPR036397">
    <property type="entry name" value="RNaseH_sf"/>
</dbReference>
<reference evidence="2 3" key="1">
    <citation type="journal article" date="2021" name="Int. J. Syst. Evol. Microbiol.">
        <title>Reticulibacter mediterranei gen. nov., sp. nov., within the new family Reticulibacteraceae fam. nov., and Ktedonospora formicarum gen. nov., sp. nov., Ktedonobacter robiniae sp. nov., Dictyobacter formicarum sp. nov. and Dictyobacter arantiisoli sp. nov., belonging to the class Ktedonobacteria.</title>
        <authorList>
            <person name="Yabe S."/>
            <person name="Zheng Y."/>
            <person name="Wang C.M."/>
            <person name="Sakai Y."/>
            <person name="Abe K."/>
            <person name="Yokota A."/>
            <person name="Donadio S."/>
            <person name="Cavaletti L."/>
            <person name="Monciardini P."/>
        </authorList>
    </citation>
    <scope>NUCLEOTIDE SEQUENCE [LARGE SCALE GENOMIC DNA]</scope>
    <source>
        <strain evidence="2 3">SOSP1-30</strain>
    </source>
</reference>
<evidence type="ECO:0000313" key="3">
    <source>
        <dbReference type="Proteomes" id="UP000654345"/>
    </source>
</evidence>
<dbReference type="EMBL" id="BNJG01000002">
    <property type="protein sequence ID" value="GHO55954.1"/>
    <property type="molecule type" value="Genomic_DNA"/>
</dbReference>
<dbReference type="Proteomes" id="UP000654345">
    <property type="component" value="Unassembled WGS sequence"/>
</dbReference>
<evidence type="ECO:0000313" key="2">
    <source>
        <dbReference type="EMBL" id="GHO55954.1"/>
    </source>
</evidence>
<dbReference type="Gene3D" id="3.30.420.10">
    <property type="entry name" value="Ribonuclease H-like superfamily/Ribonuclease H"/>
    <property type="match status" value="1"/>
</dbReference>
<dbReference type="SMART" id="SM00479">
    <property type="entry name" value="EXOIII"/>
    <property type="match status" value="1"/>
</dbReference>
<dbReference type="InterPro" id="IPR013520">
    <property type="entry name" value="Ribonucl_H"/>
</dbReference>
<feature type="domain" description="Exonuclease" evidence="1">
    <location>
        <begin position="93"/>
        <end position="254"/>
    </location>
</feature>
<protein>
    <recommendedName>
        <fullName evidence="1">Exonuclease domain-containing protein</fullName>
    </recommendedName>
</protein>
<name>A0ABQ3UT04_9CHLR</name>
<comment type="caution">
    <text evidence="2">The sequence shown here is derived from an EMBL/GenBank/DDBJ whole genome shotgun (WGS) entry which is preliminary data.</text>
</comment>
<accession>A0ABQ3UT04</accession>
<dbReference type="InterPro" id="IPR012337">
    <property type="entry name" value="RNaseH-like_sf"/>
</dbReference>
<sequence length="254" mass="28737">MTHIINPFPFNYQQAIEQARALLEEEQQASLMPSGLSRKARAQRRERLGQLLMQIQIRMQQEIGQLRYALHTLPPLPPLQEIRWAQEILARPDLAIFHLTTAGLAHDAEIIAVTLVDRTGLPIEHLLVRPTDPVSFARGETYGLSAERLASAPSFPEVWDQLVQACQDRFLVSFQRDYNLARLEEAATRLHFPPLSVQMEDLRTHTRAYFGELSLRLSDLCERCGITLPPTPDPLQCAQAFHAVLCAMARAGED</sequence>
<proteinExistence type="predicted"/>
<keyword evidence="3" id="KW-1185">Reference proteome</keyword>
<evidence type="ECO:0000259" key="1">
    <source>
        <dbReference type="SMART" id="SM00479"/>
    </source>
</evidence>
<dbReference type="RefSeq" id="WP_201372568.1">
    <property type="nucleotide sequence ID" value="NZ_BNJG01000002.1"/>
</dbReference>